<dbReference type="EMBL" id="CM046130">
    <property type="protein sequence ID" value="KAI8431517.1"/>
    <property type="molecule type" value="Genomic_DNA"/>
</dbReference>
<reference evidence="1 2" key="1">
    <citation type="journal article" date="2022" name="Genome Biol. Evol.">
        <title>The Spruce Budworm Genome: Reconstructing the Evolutionary History of Antifreeze Proteins.</title>
        <authorList>
            <person name="Beliveau C."/>
            <person name="Gagne P."/>
            <person name="Picq S."/>
            <person name="Vernygora O."/>
            <person name="Keeling C.I."/>
            <person name="Pinkney K."/>
            <person name="Doucet D."/>
            <person name="Wen F."/>
            <person name="Johnston J.S."/>
            <person name="Maaroufi H."/>
            <person name="Boyle B."/>
            <person name="Laroche J."/>
            <person name="Dewar K."/>
            <person name="Juretic N."/>
            <person name="Blackburn G."/>
            <person name="Nisole A."/>
            <person name="Brunet B."/>
            <person name="Brandao M."/>
            <person name="Lumley L."/>
            <person name="Duan J."/>
            <person name="Quan G."/>
            <person name="Lucarotti C.J."/>
            <person name="Roe A.D."/>
            <person name="Sperling F.A.H."/>
            <person name="Levesque R.C."/>
            <person name="Cusson M."/>
        </authorList>
    </citation>
    <scope>NUCLEOTIDE SEQUENCE [LARGE SCALE GENOMIC DNA]</scope>
    <source>
        <strain evidence="1">Glfc:IPQL:Cfum</strain>
    </source>
</reference>
<dbReference type="Proteomes" id="UP001064048">
    <property type="component" value="Chromosome 30"/>
</dbReference>
<gene>
    <name evidence="1" type="ORF">MSG28_016019</name>
</gene>
<protein>
    <submittedName>
        <fullName evidence="1">Uncharacterized protein</fullName>
    </submittedName>
</protein>
<name>A0ACC0K519_CHOFU</name>
<evidence type="ECO:0000313" key="2">
    <source>
        <dbReference type="Proteomes" id="UP001064048"/>
    </source>
</evidence>
<evidence type="ECO:0000313" key="1">
    <source>
        <dbReference type="EMBL" id="KAI8431517.1"/>
    </source>
</evidence>
<comment type="caution">
    <text evidence="1">The sequence shown here is derived from an EMBL/GenBank/DDBJ whole genome shotgun (WGS) entry which is preliminary data.</text>
</comment>
<keyword evidence="2" id="KW-1185">Reference proteome</keyword>
<organism evidence="1 2">
    <name type="scientific">Choristoneura fumiferana</name>
    <name type="common">Spruce budworm moth</name>
    <name type="synonym">Archips fumiferana</name>
    <dbReference type="NCBI Taxonomy" id="7141"/>
    <lineage>
        <taxon>Eukaryota</taxon>
        <taxon>Metazoa</taxon>
        <taxon>Ecdysozoa</taxon>
        <taxon>Arthropoda</taxon>
        <taxon>Hexapoda</taxon>
        <taxon>Insecta</taxon>
        <taxon>Pterygota</taxon>
        <taxon>Neoptera</taxon>
        <taxon>Endopterygota</taxon>
        <taxon>Lepidoptera</taxon>
        <taxon>Glossata</taxon>
        <taxon>Ditrysia</taxon>
        <taxon>Tortricoidea</taxon>
        <taxon>Tortricidae</taxon>
        <taxon>Tortricinae</taxon>
        <taxon>Choristoneura</taxon>
    </lineage>
</organism>
<sequence>MKLFLISCLVALAAADVSHIVKSADAGAQIVRQDVDVAPDQYQYAYETSNGISADEQGQLKGTGQEAAISAQGQYRYTSPEGETYNIQYVADENGFQPQGAHLPTPPPIPEAIIRSLEYNRAHPEQPSKP</sequence>
<accession>A0ACC0K519</accession>
<proteinExistence type="predicted"/>